<dbReference type="AlphaFoldDB" id="A0A512AUH7"/>
<name>A0A512AUH7_9BACT</name>
<feature type="region of interest" description="Disordered" evidence="1">
    <location>
        <begin position="98"/>
        <end position="118"/>
    </location>
</feature>
<organism evidence="2 3">
    <name type="scientific">Adhaeribacter aerolatus</name>
    <dbReference type="NCBI Taxonomy" id="670289"/>
    <lineage>
        <taxon>Bacteria</taxon>
        <taxon>Pseudomonadati</taxon>
        <taxon>Bacteroidota</taxon>
        <taxon>Cytophagia</taxon>
        <taxon>Cytophagales</taxon>
        <taxon>Hymenobacteraceae</taxon>
        <taxon>Adhaeribacter</taxon>
    </lineage>
</organism>
<evidence type="ECO:0000313" key="3">
    <source>
        <dbReference type="Proteomes" id="UP000321532"/>
    </source>
</evidence>
<gene>
    <name evidence="2" type="ORF">AAE02nite_10330</name>
</gene>
<comment type="caution">
    <text evidence="2">The sequence shown here is derived from an EMBL/GenBank/DDBJ whole genome shotgun (WGS) entry which is preliminary data.</text>
</comment>
<evidence type="ECO:0000256" key="1">
    <source>
        <dbReference type="SAM" id="MobiDB-lite"/>
    </source>
</evidence>
<keyword evidence="3" id="KW-1185">Reference proteome</keyword>
<dbReference type="EMBL" id="BJYS01000005">
    <property type="protein sequence ID" value="GEO03369.1"/>
    <property type="molecule type" value="Genomic_DNA"/>
</dbReference>
<dbReference type="Proteomes" id="UP000321532">
    <property type="component" value="Unassembled WGS sequence"/>
</dbReference>
<evidence type="ECO:0000313" key="2">
    <source>
        <dbReference type="EMBL" id="GEO03369.1"/>
    </source>
</evidence>
<sequence>MDEDCSIPDNDELLARLTRMGQGWLDGGCHLVKDCFVPHPTKAGRLVNMRLLEERGKQAEWREKSSAGGKKSAQKRKEWRDKGFNNLKEVKGGLTTLEPPLVPKANITTPSSSSTSNKINAQSDQVARENDFHKFWNAYNKKVGKKKCQDFWNKLSDVTKEKIIKALPAYINKTPDINFRKDPLTWLRGEHWQDDLTIPLMPSSSNPLFLKMVI</sequence>
<accession>A0A512AUH7</accession>
<protein>
    <submittedName>
        <fullName evidence="2">Uncharacterized protein</fullName>
    </submittedName>
</protein>
<feature type="region of interest" description="Disordered" evidence="1">
    <location>
        <begin position="57"/>
        <end position="80"/>
    </location>
</feature>
<proteinExistence type="predicted"/>
<reference evidence="2 3" key="1">
    <citation type="submission" date="2019-07" db="EMBL/GenBank/DDBJ databases">
        <title>Whole genome shotgun sequence of Adhaeribacter aerolatus NBRC 106133.</title>
        <authorList>
            <person name="Hosoyama A."/>
            <person name="Uohara A."/>
            <person name="Ohji S."/>
            <person name="Ichikawa N."/>
        </authorList>
    </citation>
    <scope>NUCLEOTIDE SEQUENCE [LARGE SCALE GENOMIC DNA]</scope>
    <source>
        <strain evidence="2 3">NBRC 106133</strain>
    </source>
</reference>